<comment type="caution">
    <text evidence="2">The sequence shown here is derived from an EMBL/GenBank/DDBJ whole genome shotgun (WGS) entry which is preliminary data.</text>
</comment>
<proteinExistence type="predicted"/>
<dbReference type="AlphaFoldDB" id="A0AAV7QPF5"/>
<protein>
    <submittedName>
        <fullName evidence="2">Uncharacterized protein</fullName>
    </submittedName>
</protein>
<evidence type="ECO:0000313" key="2">
    <source>
        <dbReference type="EMBL" id="KAJ1141322.1"/>
    </source>
</evidence>
<keyword evidence="3" id="KW-1185">Reference proteome</keyword>
<feature type="compositionally biased region" description="Basic residues" evidence="1">
    <location>
        <begin position="9"/>
        <end position="26"/>
    </location>
</feature>
<feature type="region of interest" description="Disordered" evidence="1">
    <location>
        <begin position="1"/>
        <end position="55"/>
    </location>
</feature>
<evidence type="ECO:0000256" key="1">
    <source>
        <dbReference type="SAM" id="MobiDB-lite"/>
    </source>
</evidence>
<sequence>MGYLISTSRLRRGGKKRKKKASRKPPLRPLRLERLGRPTQLTGQQQEAQPQKIAAETPPGTAALTFRIIWFLQEVGGTNAEQELRGEREPPAARTSQPPSCLSAVMPSVHLVQIRESDRLIVS</sequence>
<evidence type="ECO:0000313" key="3">
    <source>
        <dbReference type="Proteomes" id="UP001066276"/>
    </source>
</evidence>
<feature type="compositionally biased region" description="Polar residues" evidence="1">
    <location>
        <begin position="39"/>
        <end position="49"/>
    </location>
</feature>
<feature type="compositionally biased region" description="Basic and acidic residues" evidence="1">
    <location>
        <begin position="82"/>
        <end position="91"/>
    </location>
</feature>
<dbReference type="Proteomes" id="UP001066276">
    <property type="component" value="Chromosome 6"/>
</dbReference>
<accession>A0AAV7QPF5</accession>
<reference evidence="2" key="1">
    <citation type="journal article" date="2022" name="bioRxiv">
        <title>Sequencing and chromosome-scale assembly of the giantPleurodeles waltlgenome.</title>
        <authorList>
            <person name="Brown T."/>
            <person name="Elewa A."/>
            <person name="Iarovenko S."/>
            <person name="Subramanian E."/>
            <person name="Araus A.J."/>
            <person name="Petzold A."/>
            <person name="Susuki M."/>
            <person name="Suzuki K.-i.T."/>
            <person name="Hayashi T."/>
            <person name="Toyoda A."/>
            <person name="Oliveira C."/>
            <person name="Osipova E."/>
            <person name="Leigh N.D."/>
            <person name="Simon A."/>
            <person name="Yun M.H."/>
        </authorList>
    </citation>
    <scope>NUCLEOTIDE SEQUENCE</scope>
    <source>
        <strain evidence="2">20211129_DDA</strain>
        <tissue evidence="2">Liver</tissue>
    </source>
</reference>
<name>A0AAV7QPF5_PLEWA</name>
<dbReference type="EMBL" id="JANPWB010000010">
    <property type="protein sequence ID" value="KAJ1141322.1"/>
    <property type="molecule type" value="Genomic_DNA"/>
</dbReference>
<gene>
    <name evidence="2" type="ORF">NDU88_007655</name>
</gene>
<feature type="region of interest" description="Disordered" evidence="1">
    <location>
        <begin position="80"/>
        <end position="101"/>
    </location>
</feature>
<organism evidence="2 3">
    <name type="scientific">Pleurodeles waltl</name>
    <name type="common">Iberian ribbed newt</name>
    <dbReference type="NCBI Taxonomy" id="8319"/>
    <lineage>
        <taxon>Eukaryota</taxon>
        <taxon>Metazoa</taxon>
        <taxon>Chordata</taxon>
        <taxon>Craniata</taxon>
        <taxon>Vertebrata</taxon>
        <taxon>Euteleostomi</taxon>
        <taxon>Amphibia</taxon>
        <taxon>Batrachia</taxon>
        <taxon>Caudata</taxon>
        <taxon>Salamandroidea</taxon>
        <taxon>Salamandridae</taxon>
        <taxon>Pleurodelinae</taxon>
        <taxon>Pleurodeles</taxon>
    </lineage>
</organism>